<dbReference type="EMBL" id="LAZR01000277">
    <property type="protein sequence ID" value="KKN77504.1"/>
    <property type="molecule type" value="Genomic_DNA"/>
</dbReference>
<comment type="caution">
    <text evidence="1">The sequence shown here is derived from an EMBL/GenBank/DDBJ whole genome shotgun (WGS) entry which is preliminary data.</text>
</comment>
<organism evidence="1">
    <name type="scientific">marine sediment metagenome</name>
    <dbReference type="NCBI Taxonomy" id="412755"/>
    <lineage>
        <taxon>unclassified sequences</taxon>
        <taxon>metagenomes</taxon>
        <taxon>ecological metagenomes</taxon>
    </lineage>
</organism>
<reference evidence="1" key="1">
    <citation type="journal article" date="2015" name="Nature">
        <title>Complex archaea that bridge the gap between prokaryotes and eukaryotes.</title>
        <authorList>
            <person name="Spang A."/>
            <person name="Saw J.H."/>
            <person name="Jorgensen S.L."/>
            <person name="Zaremba-Niedzwiedzka K."/>
            <person name="Martijn J."/>
            <person name="Lind A.E."/>
            <person name="van Eijk R."/>
            <person name="Schleper C."/>
            <person name="Guy L."/>
            <person name="Ettema T.J."/>
        </authorList>
    </citation>
    <scope>NUCLEOTIDE SEQUENCE</scope>
</reference>
<name>A0A0F9TE65_9ZZZZ</name>
<sequence>MKAKPDKHWLRDFLWAVATDTGFSNMTAQNKKDYTNLAKGIKKKILKELKK</sequence>
<evidence type="ECO:0000313" key="1">
    <source>
        <dbReference type="EMBL" id="KKN77504.1"/>
    </source>
</evidence>
<protein>
    <submittedName>
        <fullName evidence="1">Uncharacterized protein</fullName>
    </submittedName>
</protein>
<gene>
    <name evidence="1" type="ORF">LCGC14_0359190</name>
</gene>
<proteinExistence type="predicted"/>
<dbReference type="AlphaFoldDB" id="A0A0F9TE65"/>
<accession>A0A0F9TE65</accession>